<evidence type="ECO:0000259" key="4">
    <source>
        <dbReference type="Pfam" id="PF14916"/>
    </source>
</evidence>
<accession>A0A067QFC2</accession>
<dbReference type="Pfam" id="PF14916">
    <property type="entry name" value="CCDC92"/>
    <property type="match status" value="1"/>
</dbReference>
<proteinExistence type="predicted"/>
<dbReference type="InParanoid" id="A0A067QFC2"/>
<feature type="compositionally biased region" description="Basic and acidic residues" evidence="3">
    <location>
        <begin position="439"/>
        <end position="449"/>
    </location>
</feature>
<feature type="region of interest" description="Disordered" evidence="3">
    <location>
        <begin position="394"/>
        <end position="465"/>
    </location>
</feature>
<dbReference type="PANTHER" id="PTHR14882:SF5">
    <property type="entry name" value="COILED-COIL DOMAIN CONTAINING 74A"/>
    <property type="match status" value="1"/>
</dbReference>
<evidence type="ECO:0000313" key="5">
    <source>
        <dbReference type="EMBL" id="KDR06360.1"/>
    </source>
</evidence>
<feature type="compositionally biased region" description="Gly residues" evidence="3">
    <location>
        <begin position="304"/>
        <end position="330"/>
    </location>
</feature>
<dbReference type="EMBL" id="KK853603">
    <property type="protein sequence ID" value="KDR06360.1"/>
    <property type="molecule type" value="Genomic_DNA"/>
</dbReference>
<dbReference type="Proteomes" id="UP000027135">
    <property type="component" value="Unassembled WGS sequence"/>
</dbReference>
<organism evidence="5 6">
    <name type="scientific">Zootermopsis nevadensis</name>
    <name type="common">Dampwood termite</name>
    <dbReference type="NCBI Taxonomy" id="136037"/>
    <lineage>
        <taxon>Eukaryota</taxon>
        <taxon>Metazoa</taxon>
        <taxon>Ecdysozoa</taxon>
        <taxon>Arthropoda</taxon>
        <taxon>Hexapoda</taxon>
        <taxon>Insecta</taxon>
        <taxon>Pterygota</taxon>
        <taxon>Neoptera</taxon>
        <taxon>Polyneoptera</taxon>
        <taxon>Dictyoptera</taxon>
        <taxon>Blattodea</taxon>
        <taxon>Blattoidea</taxon>
        <taxon>Termitoidae</taxon>
        <taxon>Termopsidae</taxon>
        <taxon>Zootermopsis</taxon>
    </lineage>
</organism>
<evidence type="ECO:0000256" key="2">
    <source>
        <dbReference type="SAM" id="Coils"/>
    </source>
</evidence>
<feature type="region of interest" description="Disordered" evidence="3">
    <location>
        <begin position="1"/>
        <end position="24"/>
    </location>
</feature>
<protein>
    <submittedName>
        <fullName evidence="5">Coiled-coil domain-containing protein 74B</fullName>
    </submittedName>
</protein>
<feature type="domain" description="CCDC92/74 N-terminal" evidence="4">
    <location>
        <begin position="97"/>
        <end position="143"/>
    </location>
</feature>
<dbReference type="InterPro" id="IPR040370">
    <property type="entry name" value="CCDC74A/CCDC74B/CCDC92"/>
</dbReference>
<reference evidence="5 6" key="1">
    <citation type="journal article" date="2014" name="Nat. Commun.">
        <title>Molecular traces of alternative social organization in a termite genome.</title>
        <authorList>
            <person name="Terrapon N."/>
            <person name="Li C."/>
            <person name="Robertson H.M."/>
            <person name="Ji L."/>
            <person name="Meng X."/>
            <person name="Booth W."/>
            <person name="Chen Z."/>
            <person name="Childers C.P."/>
            <person name="Glastad K.M."/>
            <person name="Gokhale K."/>
            <person name="Gowin J."/>
            <person name="Gronenberg W."/>
            <person name="Hermansen R.A."/>
            <person name="Hu H."/>
            <person name="Hunt B.G."/>
            <person name="Huylmans A.K."/>
            <person name="Khalil S.M."/>
            <person name="Mitchell R.D."/>
            <person name="Munoz-Torres M.C."/>
            <person name="Mustard J.A."/>
            <person name="Pan H."/>
            <person name="Reese J.T."/>
            <person name="Scharf M.E."/>
            <person name="Sun F."/>
            <person name="Vogel H."/>
            <person name="Xiao J."/>
            <person name="Yang W."/>
            <person name="Yang Z."/>
            <person name="Yang Z."/>
            <person name="Zhou J."/>
            <person name="Zhu J."/>
            <person name="Brent C.S."/>
            <person name="Elsik C.G."/>
            <person name="Goodisman M.A."/>
            <person name="Liberles D.A."/>
            <person name="Roe R.M."/>
            <person name="Vargo E.L."/>
            <person name="Vilcinskas A."/>
            <person name="Wang J."/>
            <person name="Bornberg-Bauer E."/>
            <person name="Korb J."/>
            <person name="Zhang G."/>
            <person name="Liebig J."/>
        </authorList>
    </citation>
    <scope>NUCLEOTIDE SEQUENCE [LARGE SCALE GENOMIC DNA]</scope>
    <source>
        <tissue evidence="5">Whole organism</tissue>
    </source>
</reference>
<dbReference type="OrthoDB" id="2155209at2759"/>
<feature type="coiled-coil region" evidence="2">
    <location>
        <begin position="264"/>
        <end position="298"/>
    </location>
</feature>
<feature type="region of interest" description="Disordered" evidence="3">
    <location>
        <begin position="303"/>
        <end position="345"/>
    </location>
</feature>
<name>A0A067QFC2_ZOONE</name>
<feature type="compositionally biased region" description="Low complexity" evidence="3">
    <location>
        <begin position="405"/>
        <end position="421"/>
    </location>
</feature>
<evidence type="ECO:0000256" key="1">
    <source>
        <dbReference type="ARBA" id="ARBA00023054"/>
    </source>
</evidence>
<gene>
    <name evidence="5" type="ORF">L798_04286</name>
</gene>
<keyword evidence="1 2" id="KW-0175">Coiled coil</keyword>
<evidence type="ECO:0000256" key="3">
    <source>
        <dbReference type="SAM" id="MobiDB-lite"/>
    </source>
</evidence>
<dbReference type="AlphaFoldDB" id="A0A067QFC2"/>
<sequence>MRPSDSRSVTVLPGTSGESQHSKEVVLPPLTSHYPQWSRGGKLGIGLCPRPLSNDNENGLPCQQSSLSVKVNKKGPDLSLVGRSEGLVMAPADPLLRITQLEQNIRFLQDQHKLMLTSLHQEVEQLRQANRDLQFQLVFSKSGFIQSSPSPSSPEDESKPKIILSPKQLNMTSLQVEILEKEISELKAALQEAKTKNVYLTGIVEEQKNIYVLLCRKLERLECRRKELEAVGNKITPGMKLDAQNQAGTSMTNDSTISQEVLDEQTLAVKLEEAEKIIRRLRRENEENRRELAVIRANLSKSLGGSGGGRQLGGGGGNSHRGGGSSGGGGSHHRSHNQQQSQSQRFPPLHTQSYWHHGQQAQHRGGIEFVSHRHCANGGSNGVGRLEKETQLVGRPAPSLPNLRNNGTSSGYGFSNSNNGNSHRRGGHFNGNGNHYYRGSKDEVGDGGRKYRGGGGSRGSRERKQ</sequence>
<dbReference type="PANTHER" id="PTHR14882">
    <property type="entry name" value="COILED-COIL DOMAIN-CONTAINING 74A"/>
    <property type="match status" value="1"/>
</dbReference>
<dbReference type="InterPro" id="IPR039496">
    <property type="entry name" value="CCDC92/74_N"/>
</dbReference>
<evidence type="ECO:0000313" key="6">
    <source>
        <dbReference type="Proteomes" id="UP000027135"/>
    </source>
</evidence>
<feature type="coiled-coil region" evidence="2">
    <location>
        <begin position="169"/>
        <end position="231"/>
    </location>
</feature>
<dbReference type="eggNOG" id="ENOG502S15C">
    <property type="taxonomic scope" value="Eukaryota"/>
</dbReference>
<keyword evidence="6" id="KW-1185">Reference proteome</keyword>